<dbReference type="InterPro" id="IPR029063">
    <property type="entry name" value="SAM-dependent_MTases_sf"/>
</dbReference>
<dbReference type="Pfam" id="PF08241">
    <property type="entry name" value="Methyltransf_11"/>
    <property type="match status" value="1"/>
</dbReference>
<proteinExistence type="predicted"/>
<evidence type="ECO:0000259" key="1">
    <source>
        <dbReference type="Pfam" id="PF08241"/>
    </source>
</evidence>
<accession>A0A2H0UZI0</accession>
<organism evidence="2 3">
    <name type="scientific">Candidatus Falkowbacteria bacterium CG10_big_fil_rev_8_21_14_0_10_44_15</name>
    <dbReference type="NCBI Taxonomy" id="1974569"/>
    <lineage>
        <taxon>Bacteria</taxon>
        <taxon>Candidatus Falkowiibacteriota</taxon>
    </lineage>
</organism>
<evidence type="ECO:0000313" key="2">
    <source>
        <dbReference type="EMBL" id="PIR92256.1"/>
    </source>
</evidence>
<sequence length="200" mass="23414">MAKAVKFHKVRYVYSDVVSLVRNYTNKQGKVLEIGCGTGNNLVFFAENGWDTYGIDSNKKATEYARKLLKSKNQKAKVVTGNVEELPYRDKEFDLVLDRACLQHNQINSIKNIIKEVRRVLNRGGVFIIVNFRSKKDFSAKNFKKDKTFKIYDYVHYTTEKELRSLLKEFKIIYMEHLKTEVLIPKRYNKGTYILVAKKL</sequence>
<dbReference type="SUPFAM" id="SSF53335">
    <property type="entry name" value="S-adenosyl-L-methionine-dependent methyltransferases"/>
    <property type="match status" value="1"/>
</dbReference>
<dbReference type="InterPro" id="IPR013216">
    <property type="entry name" value="Methyltransf_11"/>
</dbReference>
<dbReference type="GO" id="GO:0008757">
    <property type="term" value="F:S-adenosylmethionine-dependent methyltransferase activity"/>
    <property type="evidence" value="ECO:0007669"/>
    <property type="project" value="InterPro"/>
</dbReference>
<dbReference type="Gene3D" id="3.40.50.150">
    <property type="entry name" value="Vaccinia Virus protein VP39"/>
    <property type="match status" value="1"/>
</dbReference>
<feature type="domain" description="Methyltransferase type 11" evidence="1">
    <location>
        <begin position="32"/>
        <end position="129"/>
    </location>
</feature>
<gene>
    <name evidence="2" type="ORF">COU01_02785</name>
</gene>
<dbReference type="Proteomes" id="UP000228510">
    <property type="component" value="Unassembled WGS sequence"/>
</dbReference>
<dbReference type="CDD" id="cd02440">
    <property type="entry name" value="AdoMet_MTases"/>
    <property type="match status" value="1"/>
</dbReference>
<name>A0A2H0UZI0_9BACT</name>
<evidence type="ECO:0000313" key="3">
    <source>
        <dbReference type="Proteomes" id="UP000228510"/>
    </source>
</evidence>
<protein>
    <recommendedName>
        <fullName evidence="1">Methyltransferase type 11 domain-containing protein</fullName>
    </recommendedName>
</protein>
<dbReference type="PANTHER" id="PTHR43861">
    <property type="entry name" value="TRANS-ACONITATE 2-METHYLTRANSFERASE-RELATED"/>
    <property type="match status" value="1"/>
</dbReference>
<reference evidence="3" key="1">
    <citation type="submission" date="2017-09" db="EMBL/GenBank/DDBJ databases">
        <title>Depth-based differentiation of microbial function through sediment-hosted aquifers and enrichment of novel symbionts in the deep terrestrial subsurface.</title>
        <authorList>
            <person name="Probst A.J."/>
            <person name="Ladd B."/>
            <person name="Jarett J.K."/>
            <person name="Geller-Mcgrath D.E."/>
            <person name="Sieber C.M.K."/>
            <person name="Emerson J.B."/>
            <person name="Anantharaman K."/>
            <person name="Thomas B.C."/>
            <person name="Malmstrom R."/>
            <person name="Stieglmeier M."/>
            <person name="Klingl A."/>
            <person name="Woyke T."/>
            <person name="Ryan C.M."/>
            <person name="Banfield J.F."/>
        </authorList>
    </citation>
    <scope>NUCLEOTIDE SEQUENCE [LARGE SCALE GENOMIC DNA]</scope>
</reference>
<dbReference type="AlphaFoldDB" id="A0A2H0UZI0"/>
<comment type="caution">
    <text evidence="2">The sequence shown here is derived from an EMBL/GenBank/DDBJ whole genome shotgun (WGS) entry which is preliminary data.</text>
</comment>
<dbReference type="EMBL" id="PFAT01000034">
    <property type="protein sequence ID" value="PIR92256.1"/>
    <property type="molecule type" value="Genomic_DNA"/>
</dbReference>